<proteinExistence type="predicted"/>
<dbReference type="AlphaFoldDB" id="A0AAD4KE34"/>
<feature type="region of interest" description="Disordered" evidence="1">
    <location>
        <begin position="154"/>
        <end position="215"/>
    </location>
</feature>
<evidence type="ECO:0000313" key="3">
    <source>
        <dbReference type="Proteomes" id="UP001201262"/>
    </source>
</evidence>
<reference evidence="2" key="1">
    <citation type="submission" date="2021-12" db="EMBL/GenBank/DDBJ databases">
        <title>Convergent genome expansion in fungi linked to evolution of root-endophyte symbiosis.</title>
        <authorList>
            <consortium name="DOE Joint Genome Institute"/>
            <person name="Ke Y.-H."/>
            <person name="Bonito G."/>
            <person name="Liao H.-L."/>
            <person name="Looney B."/>
            <person name="Rojas-Flechas A."/>
            <person name="Nash J."/>
            <person name="Hameed K."/>
            <person name="Schadt C."/>
            <person name="Martin F."/>
            <person name="Crous P.W."/>
            <person name="Miettinen O."/>
            <person name="Magnuson J.K."/>
            <person name="Labbe J."/>
            <person name="Jacobson D."/>
            <person name="Doktycz M.J."/>
            <person name="Veneault-Fourrey C."/>
            <person name="Kuo A."/>
            <person name="Mondo S."/>
            <person name="Calhoun S."/>
            <person name="Riley R."/>
            <person name="Ohm R."/>
            <person name="LaButti K."/>
            <person name="Andreopoulos B."/>
            <person name="Pangilinan J."/>
            <person name="Nolan M."/>
            <person name="Tritt A."/>
            <person name="Clum A."/>
            <person name="Lipzen A."/>
            <person name="Daum C."/>
            <person name="Barry K."/>
            <person name="Grigoriev I.V."/>
            <person name="Vilgalys R."/>
        </authorList>
    </citation>
    <scope>NUCLEOTIDE SEQUENCE</scope>
    <source>
        <strain evidence="2">PMI_201</strain>
    </source>
</reference>
<gene>
    <name evidence="2" type="ORF">BGW36DRAFT_434133</name>
</gene>
<dbReference type="Proteomes" id="UP001201262">
    <property type="component" value="Unassembled WGS sequence"/>
</dbReference>
<accession>A0AAD4KE34</accession>
<dbReference type="RefSeq" id="XP_046065316.1">
    <property type="nucleotide sequence ID" value="XM_046221373.1"/>
</dbReference>
<organism evidence="2 3">
    <name type="scientific">Talaromyces proteolyticus</name>
    <dbReference type="NCBI Taxonomy" id="1131652"/>
    <lineage>
        <taxon>Eukaryota</taxon>
        <taxon>Fungi</taxon>
        <taxon>Dikarya</taxon>
        <taxon>Ascomycota</taxon>
        <taxon>Pezizomycotina</taxon>
        <taxon>Eurotiomycetes</taxon>
        <taxon>Eurotiomycetidae</taxon>
        <taxon>Eurotiales</taxon>
        <taxon>Trichocomaceae</taxon>
        <taxon>Talaromyces</taxon>
        <taxon>Talaromyces sect. Bacilispori</taxon>
    </lineage>
</organism>
<comment type="caution">
    <text evidence="2">The sequence shown here is derived from an EMBL/GenBank/DDBJ whole genome shotgun (WGS) entry which is preliminary data.</text>
</comment>
<feature type="compositionally biased region" description="Basic residues" evidence="1">
    <location>
        <begin position="178"/>
        <end position="200"/>
    </location>
</feature>
<protein>
    <submittedName>
        <fullName evidence="2">Uncharacterized protein</fullName>
    </submittedName>
</protein>
<dbReference type="EMBL" id="JAJTJA010000017">
    <property type="protein sequence ID" value="KAH8688844.1"/>
    <property type="molecule type" value="Genomic_DNA"/>
</dbReference>
<dbReference type="GeneID" id="70251660"/>
<name>A0AAD4KE34_9EURO</name>
<sequence length="215" mass="24284">MPLSPLPLPLPLPSHITDYNERKHGTYIGLRHGCDVFQKRLGTWYRFSYAENIRQTDQTCELNWKAVWVYHAKPGFQVTAPLGMQPDEGKIWAQKQMEMKDPNSDGVLGGVLNTEPCSPVIRTLFGAPETRQGARWLRDVDRKLEMWAAFNPKRAVQEKKSSLRSGKAKGTTSNGPTGKKRGNTKTGRVQKKEKKLSTVKKSRETGHRSKRVAGK</sequence>
<evidence type="ECO:0000313" key="2">
    <source>
        <dbReference type="EMBL" id="KAH8688844.1"/>
    </source>
</evidence>
<keyword evidence="3" id="KW-1185">Reference proteome</keyword>
<evidence type="ECO:0000256" key="1">
    <source>
        <dbReference type="SAM" id="MobiDB-lite"/>
    </source>
</evidence>